<dbReference type="Bgee" id="ENSMUSG00000045639">
    <property type="expression patterns" value="Expressed in dorsal pancreas and 225 other cell types or tissues"/>
</dbReference>
<organism evidence="2 4">
    <name type="scientific">Mus musculus</name>
    <name type="common">Mouse</name>
    <dbReference type="NCBI Taxonomy" id="10090"/>
    <lineage>
        <taxon>Eukaryota</taxon>
        <taxon>Metazoa</taxon>
        <taxon>Chordata</taxon>
        <taxon>Craniata</taxon>
        <taxon>Vertebrata</taxon>
        <taxon>Euteleostomi</taxon>
        <taxon>Mammalia</taxon>
        <taxon>Eutheria</taxon>
        <taxon>Euarchontoglires</taxon>
        <taxon>Glires</taxon>
        <taxon>Rodentia</taxon>
        <taxon>Myomorpha</taxon>
        <taxon>Muroidea</taxon>
        <taxon>Muridae</taxon>
        <taxon>Murinae</taxon>
        <taxon>Mus</taxon>
        <taxon>Mus</taxon>
    </lineage>
</organism>
<proteinExistence type="predicted"/>
<name>A0A087WSE9_MOUSE</name>
<evidence type="ECO:0000256" key="1">
    <source>
        <dbReference type="SAM" id="MobiDB-lite"/>
    </source>
</evidence>
<reference evidence="2" key="3">
    <citation type="submission" date="2025-05" db="UniProtKB">
        <authorList>
            <consortium name="Ensembl"/>
        </authorList>
    </citation>
    <scope>IDENTIFICATION</scope>
    <source>
        <strain evidence="2">C57BL/6J</strain>
    </source>
</reference>
<sequence>MEPETVLWGPDLQGPEESQNEAHRAACKSTRATCGRGGTARRQYRQL</sequence>
<feature type="region of interest" description="Disordered" evidence="1">
    <location>
        <begin position="1"/>
        <end position="47"/>
    </location>
</feature>
<keyword evidence="4" id="KW-1185">Reference proteome</keyword>
<reference evidence="2" key="2">
    <citation type="journal article" date="2011" name="PLoS Biol.">
        <title>Modernizing reference genome assemblies.</title>
        <authorList>
            <person name="Church D.M."/>
            <person name="Schneider V.A."/>
            <person name="Graves T."/>
            <person name="Auger K."/>
            <person name="Cunningham F."/>
            <person name="Bouk N."/>
            <person name="Chen H.C."/>
            <person name="Agarwala R."/>
            <person name="McLaren W.M."/>
            <person name="Ritchie G.R."/>
            <person name="Albracht D."/>
            <person name="Kremitzki M."/>
            <person name="Rock S."/>
            <person name="Kotkiewicz H."/>
            <person name="Kremitzki C."/>
            <person name="Wollam A."/>
            <person name="Trani L."/>
            <person name="Fulton L."/>
            <person name="Fulton R."/>
            <person name="Matthews L."/>
            <person name="Whitehead S."/>
            <person name="Chow W."/>
            <person name="Torrance J."/>
            <person name="Dunn M."/>
            <person name="Harden G."/>
            <person name="Threadgold G."/>
            <person name="Wood J."/>
            <person name="Collins J."/>
            <person name="Heath P."/>
            <person name="Griffiths G."/>
            <person name="Pelan S."/>
            <person name="Grafham D."/>
            <person name="Eichler E.E."/>
            <person name="Weinstock G."/>
            <person name="Mardis E.R."/>
            <person name="Wilson R.K."/>
            <person name="Howe K."/>
            <person name="Flicek P."/>
            <person name="Hubbard T."/>
        </authorList>
    </citation>
    <scope>NUCLEOTIDE SEQUENCE [LARGE SCALE GENOMIC DNA]</scope>
    <source>
        <strain evidence="2">C57BL/6J</strain>
    </source>
</reference>
<gene>
    <name evidence="2 3" type="primary">Zfp629</name>
</gene>
<dbReference type="GeneTree" id="ENSGT00940000161909"/>
<dbReference type="OrthoDB" id="654211at2759"/>
<dbReference type="MGI" id="MGI:2444524">
    <property type="gene designation" value="Zfp629"/>
</dbReference>
<dbReference type="Ensembl" id="ENSMUST00000132524.8">
    <property type="protein sequence ID" value="ENSMUSP00000139924.2"/>
    <property type="gene ID" value="ENSMUSG00000045639.15"/>
</dbReference>
<evidence type="ECO:0000313" key="3">
    <source>
        <dbReference type="MGI" id="MGI:2444524"/>
    </source>
</evidence>
<protein>
    <submittedName>
        <fullName evidence="2">Zinc finger protein 629</fullName>
    </submittedName>
</protein>
<dbReference type="Ensembl" id="ENSMUST00000134446.8">
    <property type="protein sequence ID" value="ENSMUSP00000141017.2"/>
    <property type="gene ID" value="ENSMUSG00000045639.15"/>
</dbReference>
<dbReference type="AlphaFoldDB" id="A0A087WSE9"/>
<dbReference type="Proteomes" id="UP000000589">
    <property type="component" value="Chromosome 7"/>
</dbReference>
<evidence type="ECO:0000313" key="2">
    <source>
        <dbReference type="Ensembl" id="ENSMUSP00000141017.2"/>
    </source>
</evidence>
<evidence type="ECO:0000313" key="4">
    <source>
        <dbReference type="Proteomes" id="UP000000589"/>
    </source>
</evidence>
<dbReference type="VEuPathDB" id="HostDB:ENSMUSG00000045639"/>
<accession>A0A087WSE9</accession>
<dbReference type="Antibodypedia" id="7095">
    <property type="antibodies" value="12 antibodies from 7 providers"/>
</dbReference>
<dbReference type="AGR" id="MGI:2444524"/>
<dbReference type="Ensembl" id="ENSMUST00000151107.8">
    <property type="protein sequence ID" value="ENSMUSP00000139447.2"/>
    <property type="gene ID" value="ENSMUSG00000045639.15"/>
</dbReference>
<dbReference type="ExpressionAtlas" id="A0A087WSE9">
    <property type="expression patterns" value="baseline and differential"/>
</dbReference>
<reference evidence="2 4" key="1">
    <citation type="journal article" date="2009" name="PLoS Biol.">
        <title>Lineage-specific biology revealed by a finished genome assembly of the mouse.</title>
        <authorList>
            <consortium name="Mouse Genome Sequencing Consortium"/>
            <person name="Church D.M."/>
            <person name="Goodstadt L."/>
            <person name="Hillier L.W."/>
            <person name="Zody M.C."/>
            <person name="Goldstein S."/>
            <person name="She X."/>
            <person name="Bult C.J."/>
            <person name="Agarwala R."/>
            <person name="Cherry J.L."/>
            <person name="DiCuccio M."/>
            <person name="Hlavina W."/>
            <person name="Kapustin Y."/>
            <person name="Meric P."/>
            <person name="Maglott D."/>
            <person name="Birtle Z."/>
            <person name="Marques A.C."/>
            <person name="Graves T."/>
            <person name="Zhou S."/>
            <person name="Teague B."/>
            <person name="Potamousis K."/>
            <person name="Churas C."/>
            <person name="Place M."/>
            <person name="Herschleb J."/>
            <person name="Runnheim R."/>
            <person name="Forrest D."/>
            <person name="Amos-Landgraf J."/>
            <person name="Schwartz D.C."/>
            <person name="Cheng Z."/>
            <person name="Lindblad-Toh K."/>
            <person name="Eichler E.E."/>
            <person name="Ponting C.P."/>
        </authorList>
    </citation>
    <scope>NUCLEOTIDE SEQUENCE [LARGE SCALE GENOMIC DNA]</scope>
    <source>
        <strain evidence="2 4">C57BL/6J</strain>
    </source>
</reference>
<dbReference type="HOGENOM" id="CLU_3175237_0_0_1"/>